<comment type="caution">
    <text evidence="2">The sequence shown here is derived from an EMBL/GenBank/DDBJ whole genome shotgun (WGS) entry which is preliminary data.</text>
</comment>
<feature type="region of interest" description="Disordered" evidence="1">
    <location>
        <begin position="87"/>
        <end position="144"/>
    </location>
</feature>
<protein>
    <submittedName>
        <fullName evidence="2">Uncharacterized protein</fullName>
    </submittedName>
</protein>
<gene>
    <name evidence="2" type="ORF">AC578_7334</name>
</gene>
<dbReference type="AlphaFoldDB" id="A0A139HWT0"/>
<dbReference type="OrthoDB" id="10560150at2759"/>
<reference evidence="2 3" key="1">
    <citation type="submission" date="2015-07" db="EMBL/GenBank/DDBJ databases">
        <title>Comparative genomics of the Sigatoka disease complex on banana suggests a link between parallel evolutionary changes in Pseudocercospora fijiensis and Pseudocercospora eumusae and increased virulence on the banana host.</title>
        <authorList>
            <person name="Chang T.-C."/>
            <person name="Salvucci A."/>
            <person name="Crous P.W."/>
            <person name="Stergiopoulos I."/>
        </authorList>
    </citation>
    <scope>NUCLEOTIDE SEQUENCE [LARGE SCALE GENOMIC DNA]</scope>
    <source>
        <strain evidence="2 3">CBS 114824</strain>
    </source>
</reference>
<name>A0A139HWT0_9PEZI</name>
<proteinExistence type="predicted"/>
<feature type="compositionally biased region" description="Polar residues" evidence="1">
    <location>
        <begin position="117"/>
        <end position="129"/>
    </location>
</feature>
<evidence type="ECO:0000313" key="2">
    <source>
        <dbReference type="EMBL" id="KXT06931.1"/>
    </source>
</evidence>
<evidence type="ECO:0000256" key="1">
    <source>
        <dbReference type="SAM" id="MobiDB-lite"/>
    </source>
</evidence>
<accession>A0A139HWT0</accession>
<organism evidence="2 3">
    <name type="scientific">Pseudocercospora eumusae</name>
    <dbReference type="NCBI Taxonomy" id="321146"/>
    <lineage>
        <taxon>Eukaryota</taxon>
        <taxon>Fungi</taxon>
        <taxon>Dikarya</taxon>
        <taxon>Ascomycota</taxon>
        <taxon>Pezizomycotina</taxon>
        <taxon>Dothideomycetes</taxon>
        <taxon>Dothideomycetidae</taxon>
        <taxon>Mycosphaerellales</taxon>
        <taxon>Mycosphaerellaceae</taxon>
        <taxon>Pseudocercospora</taxon>
    </lineage>
</organism>
<dbReference type="Proteomes" id="UP000070133">
    <property type="component" value="Unassembled WGS sequence"/>
</dbReference>
<sequence length="248" mass="28038">MSNLDPPRPLLHRKKSSLDLRRESNDVLEIIKAYGSRSSTSSSTSTTKAAVEFWEKMVKEDEKDQRNVHRRTSHDGVSMILDRDAVPGAAPDDEEIQQRRPTDLAVTLPRDQRRKTSIPSPIQLSGSPRSSPPIHRTANRPYSPTKLVLKKAKPEEEEQVAIFSETENFKVSFCQFLPCLSPLGHSWGGRWLPDHRQVPPAHFTLPRSITNARHNPLFQDESIKEVEVGTKLNKAFALSCLLVYNTIV</sequence>
<evidence type="ECO:0000313" key="3">
    <source>
        <dbReference type="Proteomes" id="UP000070133"/>
    </source>
</evidence>
<keyword evidence="3" id="KW-1185">Reference proteome</keyword>
<dbReference type="EMBL" id="LFZN01000004">
    <property type="protein sequence ID" value="KXT06931.1"/>
    <property type="molecule type" value="Genomic_DNA"/>
</dbReference>